<evidence type="ECO:0000313" key="3">
    <source>
        <dbReference type="Proteomes" id="UP000254802"/>
    </source>
</evidence>
<dbReference type="AlphaFoldDB" id="A0A378MXR4"/>
<keyword evidence="1" id="KW-0472">Membrane</keyword>
<keyword evidence="1" id="KW-1133">Transmembrane helix</keyword>
<evidence type="ECO:0000313" key="2">
    <source>
        <dbReference type="EMBL" id="STY60467.1"/>
    </source>
</evidence>
<dbReference type="Proteomes" id="UP000254802">
    <property type="component" value="Unassembled WGS sequence"/>
</dbReference>
<name>A0A378MXR4_MANHA</name>
<proteinExistence type="predicted"/>
<organism evidence="2 3">
    <name type="scientific">Mannheimia haemolytica</name>
    <name type="common">Pasteurella haemolytica</name>
    <dbReference type="NCBI Taxonomy" id="75985"/>
    <lineage>
        <taxon>Bacteria</taxon>
        <taxon>Pseudomonadati</taxon>
        <taxon>Pseudomonadota</taxon>
        <taxon>Gammaproteobacteria</taxon>
        <taxon>Pasteurellales</taxon>
        <taxon>Pasteurellaceae</taxon>
        <taxon>Mannheimia</taxon>
    </lineage>
</organism>
<dbReference type="EMBL" id="UGPN01000002">
    <property type="protein sequence ID" value="STY60467.1"/>
    <property type="molecule type" value="Genomic_DNA"/>
</dbReference>
<feature type="transmembrane region" description="Helical" evidence="1">
    <location>
        <begin position="22"/>
        <end position="46"/>
    </location>
</feature>
<gene>
    <name evidence="2" type="primary">ccmF_3</name>
    <name evidence="2" type="ORF">NCTC10638_01672</name>
</gene>
<reference evidence="2 3" key="1">
    <citation type="submission" date="2018-06" db="EMBL/GenBank/DDBJ databases">
        <authorList>
            <consortium name="Pathogen Informatics"/>
            <person name="Doyle S."/>
        </authorList>
    </citation>
    <scope>NUCLEOTIDE SEQUENCE [LARGE SCALE GENOMIC DNA]</scope>
    <source>
        <strain evidence="2 3">NCTC10638</strain>
    </source>
</reference>
<protein>
    <submittedName>
        <fullName evidence="2">Cytochrome c-type biogenesis protein CcmF</fullName>
    </submittedName>
</protein>
<accession>A0A378MXR4</accession>
<sequence>MPWLLGTALVHSLIVSQQRGIFYYWTILLAIFAFALSLLGTFYCSFGCT</sequence>
<evidence type="ECO:0000256" key="1">
    <source>
        <dbReference type="SAM" id="Phobius"/>
    </source>
</evidence>
<keyword evidence="1" id="KW-0812">Transmembrane</keyword>